<comment type="caution">
    <text evidence="2">The sequence shown here is derived from an EMBL/GenBank/DDBJ whole genome shotgun (WGS) entry which is preliminary data.</text>
</comment>
<dbReference type="Proteomes" id="UP001162131">
    <property type="component" value="Unassembled WGS sequence"/>
</dbReference>
<accession>A0AAU9IL30</accession>
<dbReference type="AlphaFoldDB" id="A0AAU9IL30"/>
<organism evidence="2 3">
    <name type="scientific">Blepharisma stoltei</name>
    <dbReference type="NCBI Taxonomy" id="1481888"/>
    <lineage>
        <taxon>Eukaryota</taxon>
        <taxon>Sar</taxon>
        <taxon>Alveolata</taxon>
        <taxon>Ciliophora</taxon>
        <taxon>Postciliodesmatophora</taxon>
        <taxon>Heterotrichea</taxon>
        <taxon>Heterotrichida</taxon>
        <taxon>Blepharismidae</taxon>
        <taxon>Blepharisma</taxon>
    </lineage>
</organism>
<dbReference type="EMBL" id="CAJZBQ010000015">
    <property type="protein sequence ID" value="CAG9316249.1"/>
    <property type="molecule type" value="Genomic_DNA"/>
</dbReference>
<feature type="compositionally biased region" description="Low complexity" evidence="1">
    <location>
        <begin position="234"/>
        <end position="249"/>
    </location>
</feature>
<proteinExistence type="predicted"/>
<sequence length="275" mass="32279">MRIEESSSELLSFNSISTQVLSNISIEQYKELNTEFKTNKNNELLNRMILRLLIKKVVPAGINRPLHLIISKIIDEFMFDELEFALWTIYLENISWKRAKNCNEDILRFAAFKAKLELDNAEPYFTHLSQKYPNFKLRYQKWTQKNKNIFAASISDMNNKFKELTAIADLDKELEAINFAFFSEYIMRPPEFNFEDEAESNEDIENRSGFDFQSCSAKKYIKINDEIEESVDLTSFRRSSSIEGSTSSSEDNDSELLYRNSHLDWDHSVSKKDNF</sequence>
<evidence type="ECO:0000313" key="3">
    <source>
        <dbReference type="Proteomes" id="UP001162131"/>
    </source>
</evidence>
<reference evidence="2" key="1">
    <citation type="submission" date="2021-09" db="EMBL/GenBank/DDBJ databases">
        <authorList>
            <consortium name="AG Swart"/>
            <person name="Singh M."/>
            <person name="Singh A."/>
            <person name="Seah K."/>
            <person name="Emmerich C."/>
        </authorList>
    </citation>
    <scope>NUCLEOTIDE SEQUENCE</scope>
    <source>
        <strain evidence="2">ATCC30299</strain>
    </source>
</reference>
<evidence type="ECO:0000256" key="1">
    <source>
        <dbReference type="SAM" id="MobiDB-lite"/>
    </source>
</evidence>
<gene>
    <name evidence="2" type="ORF">BSTOLATCC_MIC15684</name>
</gene>
<evidence type="ECO:0000313" key="2">
    <source>
        <dbReference type="EMBL" id="CAG9316249.1"/>
    </source>
</evidence>
<protein>
    <submittedName>
        <fullName evidence="2">Uncharacterized protein</fullName>
    </submittedName>
</protein>
<name>A0AAU9IL30_9CILI</name>
<keyword evidence="3" id="KW-1185">Reference proteome</keyword>
<feature type="region of interest" description="Disordered" evidence="1">
    <location>
        <begin position="234"/>
        <end position="254"/>
    </location>
</feature>